<keyword evidence="3" id="KW-0808">Transferase</keyword>
<dbReference type="GO" id="GO:0046872">
    <property type="term" value="F:metal ion binding"/>
    <property type="evidence" value="ECO:0007669"/>
    <property type="project" value="UniProtKB-KW"/>
</dbReference>
<dbReference type="Gramene" id="ESR43846">
    <property type="protein sequence ID" value="ESR43846"/>
    <property type="gene ID" value="CICLE_v10013791mg"/>
</dbReference>
<dbReference type="eggNOG" id="KOG0776">
    <property type="taxonomic scope" value="Eukaryota"/>
</dbReference>
<dbReference type="SUPFAM" id="SSF48576">
    <property type="entry name" value="Terpenoid synthases"/>
    <property type="match status" value="1"/>
</dbReference>
<dbReference type="PANTHER" id="PTHR43281:SF1">
    <property type="entry name" value="FARNESYL DIPHOSPHATE SYNTHASE"/>
    <property type="match status" value="1"/>
</dbReference>
<proteinExistence type="inferred from homology"/>
<dbReference type="GO" id="GO:0004659">
    <property type="term" value="F:prenyltransferase activity"/>
    <property type="evidence" value="ECO:0007669"/>
    <property type="project" value="InterPro"/>
</dbReference>
<dbReference type="InterPro" id="IPR008949">
    <property type="entry name" value="Isoprenoid_synthase_dom_sf"/>
</dbReference>
<evidence type="ECO:0000256" key="6">
    <source>
        <dbReference type="ARBA" id="ARBA00023229"/>
    </source>
</evidence>
<organism evidence="7 8">
    <name type="scientific">Citrus clementina</name>
    <name type="common">Clementine</name>
    <name type="synonym">Citrus deliciosa x Citrus sinensis</name>
    <dbReference type="NCBI Taxonomy" id="85681"/>
    <lineage>
        <taxon>Eukaryota</taxon>
        <taxon>Viridiplantae</taxon>
        <taxon>Streptophyta</taxon>
        <taxon>Embryophyta</taxon>
        <taxon>Tracheophyta</taxon>
        <taxon>Spermatophyta</taxon>
        <taxon>Magnoliopsida</taxon>
        <taxon>eudicotyledons</taxon>
        <taxon>Gunneridae</taxon>
        <taxon>Pentapetalae</taxon>
        <taxon>rosids</taxon>
        <taxon>malvids</taxon>
        <taxon>Sapindales</taxon>
        <taxon>Rutaceae</taxon>
        <taxon>Aurantioideae</taxon>
        <taxon>Citrus</taxon>
    </lineage>
</organism>
<evidence type="ECO:0000313" key="8">
    <source>
        <dbReference type="Proteomes" id="UP000030687"/>
    </source>
</evidence>
<comment type="cofactor">
    <cofactor evidence="1">
        <name>Mg(2+)</name>
        <dbReference type="ChEBI" id="CHEBI:18420"/>
    </cofactor>
</comment>
<dbReference type="AlphaFoldDB" id="V4T2V0"/>
<dbReference type="Proteomes" id="UP000030687">
    <property type="component" value="Unassembled WGS sequence"/>
</dbReference>
<dbReference type="KEGG" id="cic:CICLE_v10013791mg"/>
<dbReference type="Pfam" id="PF00348">
    <property type="entry name" value="polyprenyl_synt"/>
    <property type="match status" value="1"/>
</dbReference>
<dbReference type="GO" id="GO:0008299">
    <property type="term" value="P:isoprenoid biosynthetic process"/>
    <property type="evidence" value="ECO:0007669"/>
    <property type="project" value="UniProtKB-KW"/>
</dbReference>
<evidence type="ECO:0000313" key="7">
    <source>
        <dbReference type="EMBL" id="ESR43846.1"/>
    </source>
</evidence>
<protein>
    <submittedName>
        <fullName evidence="7">Uncharacterized protein</fullName>
    </submittedName>
</protein>
<dbReference type="InParanoid" id="V4T2V0"/>
<name>V4T2V0_CITCL</name>
<dbReference type="InterPro" id="IPR000092">
    <property type="entry name" value="Polyprenyl_synt"/>
</dbReference>
<dbReference type="Gene3D" id="1.10.600.10">
    <property type="entry name" value="Farnesyl Diphosphate Synthase"/>
    <property type="match status" value="1"/>
</dbReference>
<evidence type="ECO:0000256" key="4">
    <source>
        <dbReference type="ARBA" id="ARBA00022723"/>
    </source>
</evidence>
<gene>
    <name evidence="7" type="ORF">CICLE_v10013791mg</name>
</gene>
<keyword evidence="4" id="KW-0479">Metal-binding</keyword>
<evidence type="ECO:0000256" key="2">
    <source>
        <dbReference type="ARBA" id="ARBA00006706"/>
    </source>
</evidence>
<dbReference type="STRING" id="85681.V4T2V0"/>
<dbReference type="PANTHER" id="PTHR43281">
    <property type="entry name" value="FARNESYL DIPHOSPHATE SYNTHASE"/>
    <property type="match status" value="1"/>
</dbReference>
<evidence type="ECO:0000256" key="5">
    <source>
        <dbReference type="ARBA" id="ARBA00022842"/>
    </source>
</evidence>
<dbReference type="EMBL" id="KI536861">
    <property type="protein sequence ID" value="ESR43846.1"/>
    <property type="molecule type" value="Genomic_DNA"/>
</dbReference>
<sequence>MPLACAMEILITTADSLDDLPCLDNVDSRRGKPANHKVFSEATSVLACQALLSFAIDLIATRTKNVSPGHLLRVIADICFKGKEVSLSEVESVHRKKCDKILEKSDEGGALFEGGMKKRLRGHTMWDDTSDMEKDSRDDKATYVNVVGMDGAKKYAMDLVVEANQELAYFDSTRAAPSCHMANIVVSRRN</sequence>
<evidence type="ECO:0000256" key="3">
    <source>
        <dbReference type="ARBA" id="ARBA00022679"/>
    </source>
</evidence>
<comment type="similarity">
    <text evidence="2">Belongs to the FPP/GGPP synthase family.</text>
</comment>
<keyword evidence="8" id="KW-1185">Reference proteome</keyword>
<evidence type="ECO:0000256" key="1">
    <source>
        <dbReference type="ARBA" id="ARBA00001946"/>
    </source>
</evidence>
<keyword evidence="6" id="KW-0414">Isoprene biosynthesis</keyword>
<dbReference type="CDD" id="cd00385">
    <property type="entry name" value="Isoprenoid_Biosyn_C1"/>
    <property type="match status" value="1"/>
</dbReference>
<dbReference type="OMA" id="CHMANIV"/>
<accession>V4T2V0</accession>
<keyword evidence="5" id="KW-0460">Magnesium</keyword>
<reference evidence="7 8" key="1">
    <citation type="submission" date="2013-10" db="EMBL/GenBank/DDBJ databases">
        <authorList>
            <consortium name="International Citrus Genome Consortium"/>
            <person name="Jenkins J."/>
            <person name="Schmutz J."/>
            <person name="Prochnik S."/>
            <person name="Rokhsar D."/>
            <person name="Gmitter F."/>
            <person name="Ollitrault P."/>
            <person name="Machado M."/>
            <person name="Talon M."/>
            <person name="Wincker P."/>
            <person name="Jaillon O."/>
            <person name="Morgante M."/>
        </authorList>
    </citation>
    <scope>NUCLEOTIDE SEQUENCE</scope>
    <source>
        <strain evidence="8">cv. Clemenules</strain>
    </source>
</reference>